<feature type="domain" description="CHK kinase-like" evidence="1">
    <location>
        <begin position="129"/>
        <end position="317"/>
    </location>
</feature>
<dbReference type="OMA" id="HPRGWNT"/>
<organism evidence="2 3">
    <name type="scientific">Serendipita indica (strain DSM 11827)</name>
    <name type="common">Root endophyte fungus</name>
    <name type="synonym">Piriformospora indica</name>
    <dbReference type="NCBI Taxonomy" id="1109443"/>
    <lineage>
        <taxon>Eukaryota</taxon>
        <taxon>Fungi</taxon>
        <taxon>Dikarya</taxon>
        <taxon>Basidiomycota</taxon>
        <taxon>Agaricomycotina</taxon>
        <taxon>Agaricomycetes</taxon>
        <taxon>Sebacinales</taxon>
        <taxon>Serendipitaceae</taxon>
        <taxon>Serendipita</taxon>
    </lineage>
</organism>
<protein>
    <recommendedName>
        <fullName evidence="1">CHK kinase-like domain-containing protein</fullName>
    </recommendedName>
</protein>
<dbReference type="InParanoid" id="G4T7I6"/>
<dbReference type="Gene3D" id="3.90.1200.10">
    <property type="match status" value="1"/>
</dbReference>
<dbReference type="OrthoDB" id="411145at2759"/>
<dbReference type="SMART" id="SM00587">
    <property type="entry name" value="CHK"/>
    <property type="match status" value="1"/>
</dbReference>
<reference evidence="2 3" key="1">
    <citation type="journal article" date="2011" name="PLoS Pathog.">
        <title>Endophytic Life Strategies Decoded by Genome and Transcriptome Analyses of the Mutualistic Root Symbiont Piriformospora indica.</title>
        <authorList>
            <person name="Zuccaro A."/>
            <person name="Lahrmann U."/>
            <person name="Guldener U."/>
            <person name="Langen G."/>
            <person name="Pfiffi S."/>
            <person name="Biedenkopf D."/>
            <person name="Wong P."/>
            <person name="Samans B."/>
            <person name="Grimm C."/>
            <person name="Basiewicz M."/>
            <person name="Murat C."/>
            <person name="Martin F."/>
            <person name="Kogel K.H."/>
        </authorList>
    </citation>
    <scope>NUCLEOTIDE SEQUENCE [LARGE SCALE GENOMIC DNA]</scope>
    <source>
        <strain evidence="2 3">DSM 11827</strain>
    </source>
</reference>
<accession>G4T7I6</accession>
<evidence type="ECO:0000313" key="3">
    <source>
        <dbReference type="Proteomes" id="UP000007148"/>
    </source>
</evidence>
<dbReference type="InterPro" id="IPR004119">
    <property type="entry name" value="EcKL"/>
</dbReference>
<evidence type="ECO:0000259" key="1">
    <source>
        <dbReference type="SMART" id="SM00587"/>
    </source>
</evidence>
<dbReference type="Proteomes" id="UP000007148">
    <property type="component" value="Unassembled WGS sequence"/>
</dbReference>
<dbReference type="HOGENOM" id="CLU_049945_0_0_1"/>
<name>G4T7I6_SERID</name>
<comment type="caution">
    <text evidence="2">The sequence shown here is derived from an EMBL/GenBank/DDBJ whole genome shotgun (WGS) entry which is preliminary data.</text>
</comment>
<dbReference type="PANTHER" id="PTHR11012:SF30">
    <property type="entry name" value="PROTEIN KINASE-LIKE DOMAIN-CONTAINING"/>
    <property type="match status" value="1"/>
</dbReference>
<dbReference type="AlphaFoldDB" id="G4T7I6"/>
<dbReference type="InterPro" id="IPR011009">
    <property type="entry name" value="Kinase-like_dom_sf"/>
</dbReference>
<dbReference type="PANTHER" id="PTHR11012">
    <property type="entry name" value="PROTEIN KINASE-LIKE DOMAIN-CONTAINING"/>
    <property type="match status" value="1"/>
</dbReference>
<keyword evidence="3" id="KW-1185">Reference proteome</keyword>
<dbReference type="EMBL" id="CAFZ01000011">
    <property type="protein sequence ID" value="CCA67276.1"/>
    <property type="molecule type" value="Genomic_DNA"/>
</dbReference>
<sequence>MSRSKSTPGVAEIISKAPSLRHFTVTSSTRIATLWSNYGSIDRVYVTRTGGPNDDDKSTNAAQSSIIVKTVAPPPVRGDADEGHLRKLLSYEAERFFYQHLSHSLPAGAKVAKVHPIDHSKDDELPVRLILEDLATEFPNPAWGSLGRDDAVIVLDWLATFHGTFWSLARSREIRDNVIPPPLQYNVGQPVGVWAQGTYWYLDTRRDELDSTDPTEYSWLLKWTEKVDSALKKAADQYGSLLHGDVKGANIVFSKPSSSTPKRCALYDFQYVGVGAVTRDLVYFLGTSVQGNLLRRIDQEKELLQSYHNTLTRTIGQFEDRSSLEYTFDKLWKHWELAIVDWYRFMAGWGFWGNDSWIEKRAREIVTGWEERGIDL</sequence>
<gene>
    <name evidence="2" type="ORF">PIIN_01109</name>
</gene>
<evidence type="ECO:0000313" key="2">
    <source>
        <dbReference type="EMBL" id="CCA67276.1"/>
    </source>
</evidence>
<dbReference type="eggNOG" id="ENOG502S072">
    <property type="taxonomic scope" value="Eukaryota"/>
</dbReference>
<proteinExistence type="predicted"/>
<dbReference type="SUPFAM" id="SSF56112">
    <property type="entry name" value="Protein kinase-like (PK-like)"/>
    <property type="match status" value="1"/>
</dbReference>
<dbReference type="InterPro" id="IPR015897">
    <property type="entry name" value="CHK_kinase-like"/>
</dbReference>
<dbReference type="Pfam" id="PF02958">
    <property type="entry name" value="EcKL"/>
    <property type="match status" value="1"/>
</dbReference>